<evidence type="ECO:0000313" key="6">
    <source>
        <dbReference type="EMBL" id="QOY35547.1"/>
    </source>
</evidence>
<dbReference type="OrthoDB" id="9815924at2"/>
<reference evidence="6 7" key="3">
    <citation type="journal article" date="2019" name="Int. J. Syst. Evol. Microbiol.">
        <title>Anaerobacillus isosaccharinicus sp. nov., an alkaliphilic bacterium which degrades isosaccharinic acid.</title>
        <authorList>
            <person name="Bassil N.M."/>
            <person name="Lloyd J.R."/>
        </authorList>
    </citation>
    <scope>NUCLEOTIDE SEQUENCE [LARGE SCALE GENOMIC DNA]</scope>
    <source>
        <strain evidence="6 7">NB2006</strain>
    </source>
</reference>
<evidence type="ECO:0000256" key="3">
    <source>
        <dbReference type="PROSITE-ProRule" id="PRU00335"/>
    </source>
</evidence>
<organism evidence="5 7">
    <name type="scientific">Anaerobacillus isosaccharinicus</name>
    <dbReference type="NCBI Taxonomy" id="1532552"/>
    <lineage>
        <taxon>Bacteria</taxon>
        <taxon>Bacillati</taxon>
        <taxon>Bacillota</taxon>
        <taxon>Bacilli</taxon>
        <taxon>Bacillales</taxon>
        <taxon>Bacillaceae</taxon>
        <taxon>Anaerobacillus</taxon>
    </lineage>
</organism>
<dbReference type="Proteomes" id="UP000180175">
    <property type="component" value="Chromosome"/>
</dbReference>
<dbReference type="SUPFAM" id="SSF46689">
    <property type="entry name" value="Homeodomain-like"/>
    <property type="match status" value="1"/>
</dbReference>
<dbReference type="PANTHER" id="PTHR43479:SF11">
    <property type="entry name" value="ACREF_ENVCD OPERON REPRESSOR-RELATED"/>
    <property type="match status" value="1"/>
</dbReference>
<feature type="domain" description="HTH tetR-type" evidence="4">
    <location>
        <begin position="10"/>
        <end position="70"/>
    </location>
</feature>
<name>A0A1S2LI72_9BACI</name>
<evidence type="ECO:0000256" key="2">
    <source>
        <dbReference type="ARBA" id="ARBA00023125"/>
    </source>
</evidence>
<evidence type="ECO:0000259" key="4">
    <source>
        <dbReference type="PROSITE" id="PS50977"/>
    </source>
</evidence>
<gene>
    <name evidence="6" type="ORF">AWH56_023185</name>
    <name evidence="5" type="ORF">AWH56_14705</name>
</gene>
<dbReference type="KEGG" id="aia:AWH56_023185"/>
<dbReference type="EMBL" id="LQXD01000129">
    <property type="protein sequence ID" value="OIJ12212.1"/>
    <property type="molecule type" value="Genomic_DNA"/>
</dbReference>
<dbReference type="PROSITE" id="PS50977">
    <property type="entry name" value="HTH_TETR_2"/>
    <property type="match status" value="1"/>
</dbReference>
<proteinExistence type="predicted"/>
<dbReference type="Gene3D" id="1.10.357.10">
    <property type="entry name" value="Tetracycline Repressor, domain 2"/>
    <property type="match status" value="1"/>
</dbReference>
<reference evidence="6 7" key="2">
    <citation type="journal article" date="2017" name="Genome Announc.">
        <title>Draft Genome Sequences of Four Alkaliphilic Bacteria Belonging to the Anaerobacillus Genus.</title>
        <authorList>
            <person name="Bassil N.M."/>
            <person name="Lloyd J.R."/>
        </authorList>
    </citation>
    <scope>NUCLEOTIDE SEQUENCE [LARGE SCALE GENOMIC DNA]</scope>
    <source>
        <strain evidence="6 7">NB2006</strain>
    </source>
</reference>
<dbReference type="InterPro" id="IPR009057">
    <property type="entry name" value="Homeodomain-like_sf"/>
</dbReference>
<evidence type="ECO:0000256" key="1">
    <source>
        <dbReference type="ARBA" id="ARBA00022491"/>
    </source>
</evidence>
<reference evidence="5 7" key="1">
    <citation type="submission" date="2016-10" db="EMBL/GenBank/DDBJ databases">
        <title>Draft genome sequences of four alkaliphilic bacteria belonging to the Anaerobacillus genus.</title>
        <authorList>
            <person name="Bassil N.M."/>
            <person name="Lloyd J.R."/>
        </authorList>
    </citation>
    <scope>NUCLEOTIDE SEQUENCE [LARGE SCALE GENOMIC DNA]</scope>
    <source>
        <strain evidence="5 7">NB2006</strain>
    </source>
</reference>
<dbReference type="Pfam" id="PF00440">
    <property type="entry name" value="TetR_N"/>
    <property type="match status" value="1"/>
</dbReference>
<dbReference type="GO" id="GO:0003677">
    <property type="term" value="F:DNA binding"/>
    <property type="evidence" value="ECO:0007669"/>
    <property type="project" value="UniProtKB-UniRule"/>
</dbReference>
<dbReference type="InterPro" id="IPR050624">
    <property type="entry name" value="HTH-type_Tx_Regulator"/>
</dbReference>
<evidence type="ECO:0000313" key="5">
    <source>
        <dbReference type="EMBL" id="OIJ12212.1"/>
    </source>
</evidence>
<dbReference type="PRINTS" id="PR00455">
    <property type="entry name" value="HTHTETR"/>
</dbReference>
<dbReference type="AlphaFoldDB" id="A0A1S2LI72"/>
<dbReference type="RefSeq" id="WP_071317789.1">
    <property type="nucleotide sequence ID" value="NZ_CP063356.2"/>
</dbReference>
<reference evidence="6" key="4">
    <citation type="submission" date="2020-10" db="EMBL/GenBank/DDBJ databases">
        <authorList>
            <person name="Bassil N.M."/>
            <person name="Lloyd J.R."/>
        </authorList>
    </citation>
    <scope>NUCLEOTIDE SEQUENCE</scope>
    <source>
        <strain evidence="6">NB2006</strain>
    </source>
</reference>
<sequence length="190" mass="22016">MSPRKPASEELTREMIIKEARTQFVDKEFQKVSMRNIAKQLGCSHGAIYYHFKNKAELFYGIVEEDFAKLNRLVEVTVQGSEDDETKLRQIFLRFIEFGLNHQSQYEIMFMKRNSEVDSLSQQAAFHSYQKFAEAVHSLAKKNLAIKDVWSAFISLHGFVAYYRGYVNCFEEAKLPAEGHVEFVLKGLLS</sequence>
<feature type="DNA-binding region" description="H-T-H motif" evidence="3">
    <location>
        <begin position="33"/>
        <end position="52"/>
    </location>
</feature>
<keyword evidence="2 3" id="KW-0238">DNA-binding</keyword>
<keyword evidence="7" id="KW-1185">Reference proteome</keyword>
<protein>
    <submittedName>
        <fullName evidence="5">TetR family transcriptional regulator</fullName>
    </submittedName>
    <submittedName>
        <fullName evidence="6">TetR/AcrR family transcriptional regulator</fullName>
    </submittedName>
</protein>
<dbReference type="InterPro" id="IPR001647">
    <property type="entry name" value="HTH_TetR"/>
</dbReference>
<keyword evidence="1" id="KW-0678">Repressor</keyword>
<accession>A0A1S2LI72</accession>
<dbReference type="PANTHER" id="PTHR43479">
    <property type="entry name" value="ACREF/ENVCD OPERON REPRESSOR-RELATED"/>
    <property type="match status" value="1"/>
</dbReference>
<dbReference type="EMBL" id="CP063356">
    <property type="protein sequence ID" value="QOY35547.1"/>
    <property type="molecule type" value="Genomic_DNA"/>
</dbReference>
<evidence type="ECO:0000313" key="7">
    <source>
        <dbReference type="Proteomes" id="UP000180175"/>
    </source>
</evidence>